<name>A0A212F4S6_DANPL</name>
<reference evidence="4 5" key="1">
    <citation type="journal article" date="2011" name="Cell">
        <title>The monarch butterfly genome yields insights into long-distance migration.</title>
        <authorList>
            <person name="Zhan S."/>
            <person name="Merlin C."/>
            <person name="Boore J.L."/>
            <person name="Reppert S.M."/>
        </authorList>
    </citation>
    <scope>NUCLEOTIDE SEQUENCE [LARGE SCALE GENOMIC DNA]</scope>
    <source>
        <strain evidence="4">F-2</strain>
    </source>
</reference>
<feature type="domain" description="Codanin-1 C-terminal" evidence="2">
    <location>
        <begin position="838"/>
        <end position="943"/>
    </location>
</feature>
<dbReference type="EMBL" id="AGBW02010319">
    <property type="protein sequence ID" value="OWR48737.1"/>
    <property type="molecule type" value="Genomic_DNA"/>
</dbReference>
<gene>
    <name evidence="4" type="ORF">KGM_203097</name>
</gene>
<sequence>MPESIIESVLSGKLQRDLLFKWLNDELVETAPDDCILLCSNRNEFVSYFLSYLRDHTESILQTNTNSLLPPFQGTPEKNRKHHRSISDPTCDNEKSNDSAHKSERKTEESPNRDKKRNRRVKTKLFSDDRSKDNLNSSDELRISTGIDRLMLSSTPMKNGLRDSPNSPASPVTPQSRSFREYERCDTPRSGRHSRSQDKNVSLADYLVNIQPKSTKKKRSKNTSNDDSDPKLDLDLSNSEMFPEIGARKSSSLKSERRRIKPTNIDKNKKSFSLNSFNAENFQQPSPLALEENLAFKPKLQPKESSNSFDAERNILKQERQKLMEKFNVLNTTTTPITPSQVKILRKEESSTAYIEADSTKLTFKEKIDTLVDIYDVLFKNNLILCINTEIYFLITILLSKQCEDDIKTTEHLLETDLANNILKPIHNSTYFAVKSLWNQRIILEVILDKNSLKILGENKKVRSFSPDLAKFLLNSYGLKCEAESQDRSKTVTQNRCSNGIICFNHETDNAENFPSILSFQNFKKQRDMFYEILRWYQDTQSTGVSRSTMRARTRALISAGPSAANHAHLSTLITHMLVDTVPDNEQESKLSKLQRRLTCSSSSDSNSLPRFTDREMFYKLVLKKGVIDGHTHAHAHTHTHTHTHTNIYIHTYIYVPKPGGVKKGWMRQFVVVCDFKLFLYDISQDRNAVPSVCVSQVLDMRDPEFSVTSVKDSDVIHASKRDIPCIFRSQPSMDIKGLLLNANQNGRLTITIPWIVHYLSMLDYTTLRLKYYQNILKLLFDIHRKLNITAFKKNTVIFLKLNLGWLFDLPHVPQEVFYAKNDTSVGVASVIDCEFDIEEHVLQELCPYLKDLSVFLSTSRVSQDSNQFGSFRHITPVSLGLNNEDKIRNKEKELQMRLEEELIKSQPSSTRRVLELVTERVTSAAIKELTTNTLVEARKKSRAGAAAIVAGCRDRSGLLSSLQSHYSAQLCSLNASALSSSRTLIKARVTSALAALLPTAPPPLRAVVGGACCQRVDKWLAQHWTSTDILCKDIKSEMENLCSVGPGVSVAGEGVDLVTCNLDEMMSPAQAILDLKEQICVTLEGGAPCLQVLRSCTLACDPNNVFCRAPTLTAILHLSVDFCVVYVSRHASKVLNILPEFKALWEQCCPHRRREEREEDDSRERAPDLTKHEDCYFDRILCPRNIMLLSETRSGDVWPAMADVLVYLLKHNYLTEDSLTEQCLAVYKQDWPQNILENLSTCMRKVSSKWPSTGKFTLFLDFLADFCNDMDYDLIE</sequence>
<dbReference type="Pfam" id="PF25346">
    <property type="entry name" value="PH_MRCK"/>
    <property type="match status" value="1"/>
</dbReference>
<feature type="compositionally biased region" description="Basic and acidic residues" evidence="1">
    <location>
        <begin position="92"/>
        <end position="113"/>
    </location>
</feature>
<evidence type="ECO:0000259" key="2">
    <source>
        <dbReference type="Pfam" id="PF15296"/>
    </source>
</evidence>
<feature type="region of interest" description="Disordered" evidence="1">
    <location>
        <begin position="154"/>
        <end position="268"/>
    </location>
</feature>
<dbReference type="AlphaFoldDB" id="A0A212F4S6"/>
<evidence type="ECO:0000259" key="3">
    <source>
        <dbReference type="Pfam" id="PF25346"/>
    </source>
</evidence>
<dbReference type="InterPro" id="IPR040031">
    <property type="entry name" value="Codanin-1"/>
</dbReference>
<organism evidence="4 5">
    <name type="scientific">Danaus plexippus plexippus</name>
    <dbReference type="NCBI Taxonomy" id="278856"/>
    <lineage>
        <taxon>Eukaryota</taxon>
        <taxon>Metazoa</taxon>
        <taxon>Ecdysozoa</taxon>
        <taxon>Arthropoda</taxon>
        <taxon>Hexapoda</taxon>
        <taxon>Insecta</taxon>
        <taxon>Pterygota</taxon>
        <taxon>Neoptera</taxon>
        <taxon>Endopterygota</taxon>
        <taxon>Lepidoptera</taxon>
        <taxon>Glossata</taxon>
        <taxon>Ditrysia</taxon>
        <taxon>Papilionoidea</taxon>
        <taxon>Nymphalidae</taxon>
        <taxon>Danainae</taxon>
        <taxon>Danaini</taxon>
        <taxon>Danaina</taxon>
        <taxon>Danaus</taxon>
        <taxon>Danaus</taxon>
    </lineage>
</organism>
<feature type="compositionally biased region" description="Basic residues" evidence="1">
    <location>
        <begin position="114"/>
        <end position="123"/>
    </location>
</feature>
<accession>A0A212F4S6</accession>
<keyword evidence="5" id="KW-1185">Reference proteome</keyword>
<feature type="compositionally biased region" description="Polar residues" evidence="1">
    <location>
        <begin position="164"/>
        <end position="177"/>
    </location>
</feature>
<dbReference type="Proteomes" id="UP000007151">
    <property type="component" value="Unassembled WGS sequence"/>
</dbReference>
<evidence type="ECO:0000256" key="1">
    <source>
        <dbReference type="SAM" id="MobiDB-lite"/>
    </source>
</evidence>
<dbReference type="GO" id="GO:0005634">
    <property type="term" value="C:nucleus"/>
    <property type="evidence" value="ECO:0007669"/>
    <property type="project" value="TreeGrafter"/>
</dbReference>
<dbReference type="PANTHER" id="PTHR28678">
    <property type="entry name" value="CODANIN-1"/>
    <property type="match status" value="1"/>
</dbReference>
<dbReference type="STRING" id="278856.A0A212F4S6"/>
<dbReference type="Gene3D" id="2.30.29.30">
    <property type="entry name" value="Pleckstrin-homology domain (PH domain)/Phosphotyrosine-binding domain (PTB)"/>
    <property type="match status" value="1"/>
</dbReference>
<dbReference type="GO" id="GO:0006325">
    <property type="term" value="P:chromatin organization"/>
    <property type="evidence" value="ECO:0007669"/>
    <property type="project" value="TreeGrafter"/>
</dbReference>
<dbReference type="KEGG" id="dpl:KGM_203097"/>
<comment type="caution">
    <text evidence="4">The sequence shown here is derived from an EMBL/GenBank/DDBJ whole genome shotgun (WGS) entry which is preliminary data.</text>
</comment>
<dbReference type="eggNOG" id="KOG0612">
    <property type="taxonomic scope" value="Eukaryota"/>
</dbReference>
<dbReference type="InterPro" id="IPR028171">
    <property type="entry name" value="Codanin-1_C"/>
</dbReference>
<proteinExistence type="predicted"/>
<dbReference type="InParanoid" id="A0A212F4S6"/>
<evidence type="ECO:0000313" key="5">
    <source>
        <dbReference type="Proteomes" id="UP000007151"/>
    </source>
</evidence>
<feature type="compositionally biased region" description="Basic and acidic residues" evidence="1">
    <location>
        <begin position="178"/>
        <end position="189"/>
    </location>
</feature>
<dbReference type="InterPro" id="IPR011993">
    <property type="entry name" value="PH-like_dom_sf"/>
</dbReference>
<dbReference type="FunCoup" id="A0A212F4S6">
    <property type="interactions" value="1777"/>
</dbReference>
<feature type="domain" description="MRCK/ROCK kinase PH" evidence="3">
    <location>
        <begin position="652"/>
        <end position="733"/>
    </location>
</feature>
<dbReference type="InterPro" id="IPR057529">
    <property type="entry name" value="MRCK/ROCK_PH"/>
</dbReference>
<dbReference type="PANTHER" id="PTHR28678:SF1">
    <property type="entry name" value="CODANIN-1"/>
    <property type="match status" value="1"/>
</dbReference>
<evidence type="ECO:0000313" key="4">
    <source>
        <dbReference type="EMBL" id="OWR48737.1"/>
    </source>
</evidence>
<protein>
    <submittedName>
        <fullName evidence="4">Codanin-1 like protein</fullName>
    </submittedName>
</protein>
<dbReference type="Pfam" id="PF15296">
    <property type="entry name" value="Codanin-1_C"/>
    <property type="match status" value="1"/>
</dbReference>
<feature type="region of interest" description="Disordered" evidence="1">
    <location>
        <begin position="65"/>
        <end position="137"/>
    </location>
</feature>